<gene>
    <name evidence="2" type="ORF">Pmani_028027</name>
</gene>
<reference evidence="2" key="1">
    <citation type="submission" date="2023-11" db="EMBL/GenBank/DDBJ databases">
        <title>Genome assemblies of two species of porcelain crab, Petrolisthes cinctipes and Petrolisthes manimaculis (Anomura: Porcellanidae).</title>
        <authorList>
            <person name="Angst P."/>
        </authorList>
    </citation>
    <scope>NUCLEOTIDE SEQUENCE</scope>
    <source>
        <strain evidence="2">PB745_02</strain>
        <tissue evidence="2">Gill</tissue>
    </source>
</reference>
<dbReference type="AlphaFoldDB" id="A0AAE1P2X1"/>
<proteinExistence type="predicted"/>
<evidence type="ECO:0000313" key="3">
    <source>
        <dbReference type="Proteomes" id="UP001292094"/>
    </source>
</evidence>
<comment type="caution">
    <text evidence="2">The sequence shown here is derived from an EMBL/GenBank/DDBJ whole genome shotgun (WGS) entry which is preliminary data.</text>
</comment>
<evidence type="ECO:0000256" key="1">
    <source>
        <dbReference type="SAM" id="MobiDB-lite"/>
    </source>
</evidence>
<feature type="compositionally biased region" description="Basic and acidic residues" evidence="1">
    <location>
        <begin position="27"/>
        <end position="46"/>
    </location>
</feature>
<evidence type="ECO:0000313" key="2">
    <source>
        <dbReference type="EMBL" id="KAK4299711.1"/>
    </source>
</evidence>
<dbReference type="Proteomes" id="UP001292094">
    <property type="component" value="Unassembled WGS sequence"/>
</dbReference>
<accession>A0AAE1P2X1</accession>
<name>A0AAE1P2X1_9EUCA</name>
<feature type="compositionally biased region" description="Polar residues" evidence="1">
    <location>
        <begin position="47"/>
        <end position="60"/>
    </location>
</feature>
<feature type="region of interest" description="Disordered" evidence="1">
    <location>
        <begin position="27"/>
        <end position="66"/>
    </location>
</feature>
<organism evidence="2 3">
    <name type="scientific">Petrolisthes manimaculis</name>
    <dbReference type="NCBI Taxonomy" id="1843537"/>
    <lineage>
        <taxon>Eukaryota</taxon>
        <taxon>Metazoa</taxon>
        <taxon>Ecdysozoa</taxon>
        <taxon>Arthropoda</taxon>
        <taxon>Crustacea</taxon>
        <taxon>Multicrustacea</taxon>
        <taxon>Malacostraca</taxon>
        <taxon>Eumalacostraca</taxon>
        <taxon>Eucarida</taxon>
        <taxon>Decapoda</taxon>
        <taxon>Pleocyemata</taxon>
        <taxon>Anomura</taxon>
        <taxon>Galatheoidea</taxon>
        <taxon>Porcellanidae</taxon>
        <taxon>Petrolisthes</taxon>
    </lineage>
</organism>
<protein>
    <submittedName>
        <fullName evidence="2">Uncharacterized protein</fullName>
    </submittedName>
</protein>
<sequence>MKSRYDDEQMASLEENSTLIKAVKRLCDSEKEEEKATTPARKRTEVGETTANGDTSSMSYTVVEVK</sequence>
<dbReference type="EMBL" id="JAWZYT010003183">
    <property type="protein sequence ID" value="KAK4299711.1"/>
    <property type="molecule type" value="Genomic_DNA"/>
</dbReference>
<keyword evidence="3" id="KW-1185">Reference proteome</keyword>